<feature type="region of interest" description="Disordered" evidence="2">
    <location>
        <begin position="24"/>
        <end position="51"/>
    </location>
</feature>
<feature type="region of interest" description="Disordered" evidence="2">
    <location>
        <begin position="104"/>
        <end position="153"/>
    </location>
</feature>
<keyword evidence="1" id="KW-0175">Coiled coil</keyword>
<feature type="domain" description="CCDC174 alpha/beta GRSR" evidence="3">
    <location>
        <begin position="159"/>
        <end position="187"/>
    </location>
</feature>
<dbReference type="PANTHER" id="PTHR15885:SF1">
    <property type="entry name" value="COILED-COIL DOMAIN-CONTAINING PROTEIN 174"/>
    <property type="match status" value="1"/>
</dbReference>
<accession>A0A0V0G9P5</accession>
<sequence>KLIDISRSSLISLKAELTRKQEEIQKVKEQSSYSKLPPKPKKEIKTNPGVEQRNEKDIALTDEEIDMLKKSREVLEIKASIYDKYQKGELVSKDGKAHYLVDFSRKSPEPRSSMQIDVEKPSTTTVSLADINTSTEETQKAKDISDDPNEDFDIDGEEWAEYVDCLGRTRTCHRSDLSLMKDRDKSLALQLNVEKEDSKQNRQTISENNLEDSNLTEEKELLSRDMHLEQLRKKWEEQEKNLTDKEDIHYEDVLFDEARSHGVGYWAFSTDAEKRAVEQEMFKRVRAETEKRQQEAAALRTRREEQRQARLIAARERQRVRLGLPPISTEDIRTSEEAESAGPPSLKEDEPEEDEKADDLQRKLMRAAHVRPWDVGKDGIKEPVMTQEEWIEKKRAERIEEFAPIQSSSKKSNVKQRQIGLPKKKLIPKQKISSNSRENVNVGEIDISTQARNLILRNEAIYGGSRGLGVEIPPLQESDTPGPSMKRKVTNLEETAAAIEAGLKYLREEHEKSQNAPTR</sequence>
<organism evidence="4">
    <name type="scientific">Triatoma dimidiata</name>
    <name type="common">Kissing bug</name>
    <name type="synonym">Meccus dimidiatus</name>
    <dbReference type="NCBI Taxonomy" id="72491"/>
    <lineage>
        <taxon>Eukaryota</taxon>
        <taxon>Metazoa</taxon>
        <taxon>Ecdysozoa</taxon>
        <taxon>Arthropoda</taxon>
        <taxon>Hexapoda</taxon>
        <taxon>Insecta</taxon>
        <taxon>Pterygota</taxon>
        <taxon>Neoptera</taxon>
        <taxon>Paraneoptera</taxon>
        <taxon>Hemiptera</taxon>
        <taxon>Heteroptera</taxon>
        <taxon>Panheteroptera</taxon>
        <taxon>Cimicomorpha</taxon>
        <taxon>Reduviidae</taxon>
        <taxon>Triatominae</taxon>
        <taxon>Triatoma</taxon>
    </lineage>
</organism>
<dbReference type="AlphaFoldDB" id="A0A0V0G9P5"/>
<evidence type="ECO:0000256" key="1">
    <source>
        <dbReference type="ARBA" id="ARBA00023054"/>
    </source>
</evidence>
<dbReference type="PANTHER" id="PTHR15885">
    <property type="entry name" value="COILED-COIL DOMAIN-CONTAINING PROTEIN 174"/>
    <property type="match status" value="1"/>
</dbReference>
<dbReference type="Pfam" id="PF25449">
    <property type="entry name" value="CCDC174_GRSR"/>
    <property type="match status" value="1"/>
</dbReference>
<evidence type="ECO:0000313" key="4">
    <source>
        <dbReference type="EMBL" id="JAP04095.1"/>
    </source>
</evidence>
<proteinExistence type="predicted"/>
<dbReference type="GO" id="GO:0005634">
    <property type="term" value="C:nucleus"/>
    <property type="evidence" value="ECO:0007669"/>
    <property type="project" value="TreeGrafter"/>
</dbReference>
<feature type="compositionally biased region" description="Polar residues" evidence="2">
    <location>
        <begin position="110"/>
        <end position="136"/>
    </location>
</feature>
<feature type="compositionally biased region" description="Polar residues" evidence="2">
    <location>
        <begin position="201"/>
        <end position="213"/>
    </location>
</feature>
<feature type="region of interest" description="Disordered" evidence="2">
    <location>
        <begin position="402"/>
        <end position="436"/>
    </location>
</feature>
<dbReference type="InterPro" id="IPR025066">
    <property type="entry name" value="CCDC174-like"/>
</dbReference>
<evidence type="ECO:0000259" key="3">
    <source>
        <dbReference type="Pfam" id="PF25449"/>
    </source>
</evidence>
<reference evidence="4" key="1">
    <citation type="journal article" date="2018" name="J. Proteomics">
        <title>Exploring the molecular complexity of Triatoma dimidiata sialome.</title>
        <authorList>
            <person name="Santiago P.B."/>
            <person name="de Araujo C.N."/>
            <person name="Charneau S."/>
            <person name="Bastos I.M.D."/>
            <person name="Assumpcao T.C.F."/>
            <person name="Queiroz R.M.L."/>
            <person name="Praca Y.R."/>
            <person name="Cordeiro T.M."/>
            <person name="Garcia C.H.S."/>
            <person name="da Silva I.G."/>
            <person name="Raiol T."/>
            <person name="Motta F.N."/>
            <person name="de Araujo Oliveira J.V."/>
            <person name="de Sousa M.V."/>
            <person name="Ribeiro J.M.C."/>
            <person name="de Santana J.M."/>
        </authorList>
    </citation>
    <scope>NUCLEOTIDE SEQUENCE</scope>
    <source>
        <strain evidence="4">Santander</strain>
        <tissue evidence="4">Salivary glands</tissue>
    </source>
</reference>
<evidence type="ECO:0000256" key="2">
    <source>
        <dbReference type="SAM" id="MobiDB-lite"/>
    </source>
</evidence>
<feature type="region of interest" description="Disordered" evidence="2">
    <location>
        <begin position="322"/>
        <end position="366"/>
    </location>
</feature>
<name>A0A0V0G9P5_TRIDM</name>
<protein>
    <recommendedName>
        <fullName evidence="3">CCDC174 alpha/beta GRSR domain-containing protein</fullName>
    </recommendedName>
</protein>
<feature type="region of interest" description="Disordered" evidence="2">
    <location>
        <begin position="191"/>
        <end position="217"/>
    </location>
</feature>
<feature type="non-terminal residue" evidence="4">
    <location>
        <position position="1"/>
    </location>
</feature>
<dbReference type="EMBL" id="GECL01002029">
    <property type="protein sequence ID" value="JAP04095.1"/>
    <property type="molecule type" value="Transcribed_RNA"/>
</dbReference>
<dbReference type="InterPro" id="IPR057464">
    <property type="entry name" value="CCDC174_GRSR"/>
</dbReference>
<dbReference type="Pfam" id="PF13300">
    <property type="entry name" value="DUF4078"/>
    <property type="match status" value="1"/>
</dbReference>
<feature type="non-terminal residue" evidence="4">
    <location>
        <position position="519"/>
    </location>
</feature>